<evidence type="ECO:0000313" key="1">
    <source>
        <dbReference type="EMBL" id="MCU6745128.1"/>
    </source>
</evidence>
<evidence type="ECO:0000313" key="2">
    <source>
        <dbReference type="Proteomes" id="UP001652432"/>
    </source>
</evidence>
<keyword evidence="2" id="KW-1185">Reference proteome</keyword>
<gene>
    <name evidence="1" type="ORF">OCV77_11605</name>
</gene>
<evidence type="ECO:0008006" key="3">
    <source>
        <dbReference type="Google" id="ProtNLM"/>
    </source>
</evidence>
<sequence length="192" mass="22004">MEAKANIIRKYAEAEPELKVDIICKYYPQIDGIINARIAGMKYIIWEEKERNRRAEHGELGVRVQSGNGYSDPTGNEGSFRADLEKAIRNCDFSGDLLDGIEHPEKIIEEAHVLKEMKEIQNLYDLQIACLLTEDRVLFQKYLKQEMNLTDIASSCKIDYTSAIKKIGRIKKYVKHEVIEFLESTSCQVGTN</sequence>
<accession>A0ABT2T4F0</accession>
<organism evidence="1 2">
    <name type="scientific">Suilimivivens aceti</name>
    <dbReference type="NCBI Taxonomy" id="2981774"/>
    <lineage>
        <taxon>Bacteria</taxon>
        <taxon>Bacillati</taxon>
        <taxon>Bacillota</taxon>
        <taxon>Clostridia</taxon>
        <taxon>Lachnospirales</taxon>
        <taxon>Lachnospiraceae</taxon>
        <taxon>Suilimivivens</taxon>
    </lineage>
</organism>
<reference evidence="1 2" key="1">
    <citation type="journal article" date="2021" name="ISME Commun">
        <title>Automated analysis of genomic sequences facilitates high-throughput and comprehensive description of bacteria.</title>
        <authorList>
            <person name="Hitch T.C.A."/>
        </authorList>
    </citation>
    <scope>NUCLEOTIDE SEQUENCE [LARGE SCALE GENOMIC DNA]</scope>
    <source>
        <strain evidence="1 2">Sanger_18</strain>
    </source>
</reference>
<proteinExistence type="predicted"/>
<name>A0ABT2T4F0_9FIRM</name>
<protein>
    <recommendedName>
        <fullName evidence="3">Sigma-70 family RNA polymerase sigma factor</fullName>
    </recommendedName>
</protein>
<dbReference type="Proteomes" id="UP001652432">
    <property type="component" value="Unassembled WGS sequence"/>
</dbReference>
<dbReference type="EMBL" id="JAOQKJ010000009">
    <property type="protein sequence ID" value="MCU6745128.1"/>
    <property type="molecule type" value="Genomic_DNA"/>
</dbReference>
<dbReference type="RefSeq" id="WP_262575225.1">
    <property type="nucleotide sequence ID" value="NZ_JAOQKJ010000009.1"/>
</dbReference>
<comment type="caution">
    <text evidence="1">The sequence shown here is derived from an EMBL/GenBank/DDBJ whole genome shotgun (WGS) entry which is preliminary data.</text>
</comment>